<keyword evidence="5" id="KW-1185">Reference proteome</keyword>
<protein>
    <recommendedName>
        <fullName evidence="3">Chitin-binding type-2 domain-containing protein</fullName>
    </recommendedName>
</protein>
<evidence type="ECO:0000313" key="4">
    <source>
        <dbReference type="EnsemblMetazoa" id="AFAF018776-PA"/>
    </source>
</evidence>
<feature type="chain" id="PRO_5008133537" description="Chitin-binding type-2 domain-containing protein" evidence="2">
    <location>
        <begin position="19"/>
        <end position="455"/>
    </location>
</feature>
<feature type="region of interest" description="Disordered" evidence="1">
    <location>
        <begin position="358"/>
        <end position="377"/>
    </location>
</feature>
<feature type="compositionally biased region" description="Polar residues" evidence="1">
    <location>
        <begin position="134"/>
        <end position="145"/>
    </location>
</feature>
<evidence type="ECO:0000259" key="3">
    <source>
        <dbReference type="PROSITE" id="PS50940"/>
    </source>
</evidence>
<accession>A0A182QXD9</accession>
<dbReference type="InterPro" id="IPR036508">
    <property type="entry name" value="Chitin-bd_dom_sf"/>
</dbReference>
<evidence type="ECO:0000313" key="5">
    <source>
        <dbReference type="Proteomes" id="UP000075886"/>
    </source>
</evidence>
<dbReference type="Pfam" id="PF01607">
    <property type="entry name" value="CBM_14"/>
    <property type="match status" value="1"/>
</dbReference>
<proteinExistence type="predicted"/>
<dbReference type="SMART" id="SM00494">
    <property type="entry name" value="ChtBD2"/>
    <property type="match status" value="1"/>
</dbReference>
<feature type="domain" description="Chitin-binding type-2" evidence="3">
    <location>
        <begin position="397"/>
        <end position="452"/>
    </location>
</feature>
<dbReference type="VEuPathDB" id="VectorBase:AFAF018776"/>
<feature type="region of interest" description="Disordered" evidence="1">
    <location>
        <begin position="130"/>
        <end position="150"/>
    </location>
</feature>
<feature type="signal peptide" evidence="2">
    <location>
        <begin position="1"/>
        <end position="18"/>
    </location>
</feature>
<organism evidence="4 5">
    <name type="scientific">Anopheles farauti</name>
    <dbReference type="NCBI Taxonomy" id="69004"/>
    <lineage>
        <taxon>Eukaryota</taxon>
        <taxon>Metazoa</taxon>
        <taxon>Ecdysozoa</taxon>
        <taxon>Arthropoda</taxon>
        <taxon>Hexapoda</taxon>
        <taxon>Insecta</taxon>
        <taxon>Pterygota</taxon>
        <taxon>Neoptera</taxon>
        <taxon>Endopterygota</taxon>
        <taxon>Diptera</taxon>
        <taxon>Nematocera</taxon>
        <taxon>Culicoidea</taxon>
        <taxon>Culicidae</taxon>
        <taxon>Anophelinae</taxon>
        <taxon>Anopheles</taxon>
    </lineage>
</organism>
<sequence length="455" mass="50417">MKYLIAIVVAACVVATSGQVVSERYPVVTYNTPLKNARTPLPELEDRFITLERCDNRSICLSSYDHQIQIINDDRFCQGYVELETVQSPICLNGVVHCENNRITGGCFVSVSAANADRVACDVVYQSCERHTPVSPQGPTSTKPTTPQPIDEDKRFVTLERCGNQSVCMSTDDFTRERYEQRNEICKGYVEKETIQSPTCLNAVVHCENHKYVGGCFVDVTQSSAVKMACDYVYKKCEVFTPSFKVVTSTEAPPVVENRFVPVEHCDNQTVCLFADDWETSNAMCEELDLPMDDPKIIPSPTCLNGAILCENNSIKARYFHPVTNADIAAFQCDIAVEILYESLYSTTITVTEVPTTTSTSSMTSTTSETTTSPWITMSTPTTVLSTTTSTSSPKVGDSCSRTNARAPNADNCTSFLECTNGAFAEQECPEYYVYYEPFQMCMPGDSEKCSLLKM</sequence>
<reference evidence="5" key="1">
    <citation type="submission" date="2014-01" db="EMBL/GenBank/DDBJ databases">
        <title>The Genome Sequence of Anopheles farauti FAR1 (V2).</title>
        <authorList>
            <consortium name="The Broad Institute Genomics Platform"/>
            <person name="Neafsey D.E."/>
            <person name="Besansky N."/>
            <person name="Howell P."/>
            <person name="Walton C."/>
            <person name="Young S.K."/>
            <person name="Zeng Q."/>
            <person name="Gargeya S."/>
            <person name="Fitzgerald M."/>
            <person name="Haas B."/>
            <person name="Abouelleil A."/>
            <person name="Allen A.W."/>
            <person name="Alvarado L."/>
            <person name="Arachchi H.M."/>
            <person name="Berlin A.M."/>
            <person name="Chapman S.B."/>
            <person name="Gainer-Dewar J."/>
            <person name="Goldberg J."/>
            <person name="Griggs A."/>
            <person name="Gujja S."/>
            <person name="Hansen M."/>
            <person name="Howarth C."/>
            <person name="Imamovic A."/>
            <person name="Ireland A."/>
            <person name="Larimer J."/>
            <person name="McCowan C."/>
            <person name="Murphy C."/>
            <person name="Pearson M."/>
            <person name="Poon T.W."/>
            <person name="Priest M."/>
            <person name="Roberts A."/>
            <person name="Saif S."/>
            <person name="Shea T."/>
            <person name="Sisk P."/>
            <person name="Sykes S."/>
            <person name="Wortman J."/>
            <person name="Nusbaum C."/>
            <person name="Birren B."/>
        </authorList>
    </citation>
    <scope>NUCLEOTIDE SEQUENCE [LARGE SCALE GENOMIC DNA]</scope>
    <source>
        <strain evidence="5">FAR1</strain>
    </source>
</reference>
<name>A0A182QXD9_9DIPT</name>
<evidence type="ECO:0000256" key="1">
    <source>
        <dbReference type="SAM" id="MobiDB-lite"/>
    </source>
</evidence>
<dbReference type="STRING" id="69004.A0A182QXD9"/>
<dbReference type="EMBL" id="AXCN02001056">
    <property type="status" value="NOT_ANNOTATED_CDS"/>
    <property type="molecule type" value="Genomic_DNA"/>
</dbReference>
<dbReference type="GO" id="GO:0008061">
    <property type="term" value="F:chitin binding"/>
    <property type="evidence" value="ECO:0007669"/>
    <property type="project" value="InterPro"/>
</dbReference>
<dbReference type="SUPFAM" id="SSF57625">
    <property type="entry name" value="Invertebrate chitin-binding proteins"/>
    <property type="match status" value="1"/>
</dbReference>
<dbReference type="AlphaFoldDB" id="A0A182QXD9"/>
<dbReference type="Gene3D" id="3.20.20.80">
    <property type="entry name" value="Glycosidases"/>
    <property type="match status" value="1"/>
</dbReference>
<dbReference type="EnsemblMetazoa" id="AFAF018776-RA">
    <property type="protein sequence ID" value="AFAF018776-PA"/>
    <property type="gene ID" value="AFAF018776"/>
</dbReference>
<reference evidence="4" key="2">
    <citation type="submission" date="2020-05" db="UniProtKB">
        <authorList>
            <consortium name="EnsemblMetazoa"/>
        </authorList>
    </citation>
    <scope>IDENTIFICATION</scope>
    <source>
        <strain evidence="4">FAR1</strain>
    </source>
</reference>
<dbReference type="Proteomes" id="UP000075886">
    <property type="component" value="Unassembled WGS sequence"/>
</dbReference>
<dbReference type="GO" id="GO:0005576">
    <property type="term" value="C:extracellular region"/>
    <property type="evidence" value="ECO:0007669"/>
    <property type="project" value="InterPro"/>
</dbReference>
<dbReference type="PROSITE" id="PS50940">
    <property type="entry name" value="CHIT_BIND_II"/>
    <property type="match status" value="1"/>
</dbReference>
<dbReference type="InterPro" id="IPR002557">
    <property type="entry name" value="Chitin-bd_dom"/>
</dbReference>
<evidence type="ECO:0000256" key="2">
    <source>
        <dbReference type="SAM" id="SignalP"/>
    </source>
</evidence>
<keyword evidence="2" id="KW-0732">Signal</keyword>